<organism evidence="2 3">
    <name type="scientific">Cyclospora cayetanensis</name>
    <dbReference type="NCBI Taxonomy" id="88456"/>
    <lineage>
        <taxon>Eukaryota</taxon>
        <taxon>Sar</taxon>
        <taxon>Alveolata</taxon>
        <taxon>Apicomplexa</taxon>
        <taxon>Conoidasida</taxon>
        <taxon>Coccidia</taxon>
        <taxon>Eucoccidiorida</taxon>
        <taxon>Eimeriorina</taxon>
        <taxon>Eimeriidae</taxon>
        <taxon>Cyclospora</taxon>
    </lineage>
</organism>
<evidence type="ECO:0000313" key="2">
    <source>
        <dbReference type="Proteomes" id="UP000515125"/>
    </source>
</evidence>
<protein>
    <submittedName>
        <fullName evidence="3">Uncharacterized protein LOC34618516</fullName>
    </submittedName>
</protein>
<feature type="chain" id="PRO_5027744601" evidence="1">
    <location>
        <begin position="26"/>
        <end position="237"/>
    </location>
</feature>
<dbReference type="AlphaFoldDB" id="A0A6P5WE37"/>
<dbReference type="RefSeq" id="XP_022592001.2">
    <property type="nucleotide sequence ID" value="XM_022731842.2"/>
</dbReference>
<gene>
    <name evidence="3" type="primary">LOC34618516</name>
</gene>
<evidence type="ECO:0000313" key="3">
    <source>
        <dbReference type="RefSeq" id="XP_022592001.2"/>
    </source>
</evidence>
<evidence type="ECO:0000256" key="1">
    <source>
        <dbReference type="SAM" id="SignalP"/>
    </source>
</evidence>
<feature type="signal peptide" evidence="1">
    <location>
        <begin position="1"/>
        <end position="25"/>
    </location>
</feature>
<keyword evidence="1" id="KW-0732">Signal</keyword>
<name>A0A6P5WE37_9EIME</name>
<keyword evidence="2" id="KW-1185">Reference proteome</keyword>
<sequence length="237" mass="25463">MRLLTLRAFSLCCLAFLCIALCVSACSGSLLDIGRGRRGGGEGSGAGDSGVVRCSFIAGTGSPEGGPSGAPLSSFFVPASDRAMYEEGLRDYLQQIGAQASELSVVCAPYLSSEPLTCQLCMYNEVSRDLKHVRHGQVLSSLLPQCMQGAFEQAFKMPLSQYHPICYPEEKTQQATQDTKQQQIVQHGADGSCTWMPTHGVSALVLFVLDTAECHIMKHGPTVLQLRAGRAEQMHCT</sequence>
<reference evidence="3" key="1">
    <citation type="submission" date="2025-08" db="UniProtKB">
        <authorList>
            <consortium name="RefSeq"/>
        </authorList>
    </citation>
    <scope>IDENTIFICATION</scope>
</reference>
<dbReference type="Proteomes" id="UP000515125">
    <property type="component" value="Unplaced"/>
</dbReference>
<proteinExistence type="predicted"/>
<dbReference type="OrthoDB" id="328542at2759"/>
<dbReference type="GeneID" id="34618516"/>
<accession>A0A6P5WE37</accession>